<dbReference type="Proteomes" id="UP000295444">
    <property type="component" value="Unassembled WGS sequence"/>
</dbReference>
<evidence type="ECO:0008006" key="3">
    <source>
        <dbReference type="Google" id="ProtNLM"/>
    </source>
</evidence>
<evidence type="ECO:0000313" key="1">
    <source>
        <dbReference type="EMBL" id="TDP91851.1"/>
    </source>
</evidence>
<dbReference type="RefSeq" id="WP_133853434.1">
    <property type="nucleotide sequence ID" value="NZ_SNXZ01000008.1"/>
</dbReference>
<dbReference type="OrthoDB" id="9765809at2"/>
<accession>A0A4R6RXQ0</accession>
<dbReference type="InterPro" id="IPR011047">
    <property type="entry name" value="Quinoprotein_ADH-like_sf"/>
</dbReference>
<evidence type="ECO:0000313" key="2">
    <source>
        <dbReference type="Proteomes" id="UP000295444"/>
    </source>
</evidence>
<dbReference type="EMBL" id="SNXZ01000008">
    <property type="protein sequence ID" value="TDP91851.1"/>
    <property type="molecule type" value="Genomic_DNA"/>
</dbReference>
<dbReference type="AlphaFoldDB" id="A0A4R6RXQ0"/>
<protein>
    <recommendedName>
        <fullName evidence="3">Arylsulfotransferase ASST</fullName>
    </recommendedName>
</protein>
<sequence length="332" mass="36116">MQEVKRESVAWAARTLAWIEGHLYDVVSGWTPIPLADPGKPARIGHFGDQFDSVSVAPEGDLVALVAGPGTKGLLLDPLGFVEREVNRSYYQAEAYRYPLALFTLPDGQTGVVHCPHDYNRLEIEVAATGECLTVAEREPDDFFHSRLAVSSSGRYLLSAGWIWQPFDCLAVYDLHRALDEPGTLDDTSGGVVDLERFHSADISGACFVGDDLVVSSADEPSDPGEPGNLGKGSLARYSMEERRFTWQVRLPEPAGDLIPLGEHVLAVHKHPRLYDAANGDLLAEWPDLPTGDAITSIVWAETFAGPARVAVDGTRFAHTDGERVTVVDLQA</sequence>
<organism evidence="1 2">
    <name type="scientific">Labedaea rhizosphaerae</name>
    <dbReference type="NCBI Taxonomy" id="598644"/>
    <lineage>
        <taxon>Bacteria</taxon>
        <taxon>Bacillati</taxon>
        <taxon>Actinomycetota</taxon>
        <taxon>Actinomycetes</taxon>
        <taxon>Pseudonocardiales</taxon>
        <taxon>Pseudonocardiaceae</taxon>
        <taxon>Labedaea</taxon>
    </lineage>
</organism>
<dbReference type="SUPFAM" id="SSF50998">
    <property type="entry name" value="Quinoprotein alcohol dehydrogenase-like"/>
    <property type="match status" value="1"/>
</dbReference>
<comment type="caution">
    <text evidence="1">The sequence shown here is derived from an EMBL/GenBank/DDBJ whole genome shotgun (WGS) entry which is preliminary data.</text>
</comment>
<keyword evidence="2" id="KW-1185">Reference proteome</keyword>
<name>A0A4R6RXQ0_LABRH</name>
<gene>
    <name evidence="1" type="ORF">EV186_10861</name>
</gene>
<proteinExistence type="predicted"/>
<reference evidence="1 2" key="1">
    <citation type="submission" date="2019-03" db="EMBL/GenBank/DDBJ databases">
        <title>Genomic Encyclopedia of Type Strains, Phase IV (KMG-IV): sequencing the most valuable type-strain genomes for metagenomic binning, comparative biology and taxonomic classification.</title>
        <authorList>
            <person name="Goeker M."/>
        </authorList>
    </citation>
    <scope>NUCLEOTIDE SEQUENCE [LARGE SCALE GENOMIC DNA]</scope>
    <source>
        <strain evidence="1 2">DSM 45361</strain>
    </source>
</reference>